<dbReference type="InterPro" id="IPR011009">
    <property type="entry name" value="Kinase-like_dom_sf"/>
</dbReference>
<dbReference type="InterPro" id="IPR000719">
    <property type="entry name" value="Prot_kinase_dom"/>
</dbReference>
<accession>A0A5P2CBN2</accession>
<evidence type="ECO:0000256" key="2">
    <source>
        <dbReference type="ARBA" id="ARBA00022527"/>
    </source>
</evidence>
<keyword evidence="5 11" id="KW-0418">Kinase</keyword>
<feature type="compositionally biased region" description="Basic and acidic residues" evidence="8">
    <location>
        <begin position="408"/>
        <end position="474"/>
    </location>
</feature>
<dbReference type="InterPro" id="IPR008271">
    <property type="entry name" value="Ser/Thr_kinase_AS"/>
</dbReference>
<dbReference type="EMBL" id="CP029191">
    <property type="protein sequence ID" value="QES40164.1"/>
    <property type="molecule type" value="Genomic_DNA"/>
</dbReference>
<dbReference type="PROSITE" id="PS00107">
    <property type="entry name" value="PROTEIN_KINASE_ATP"/>
    <property type="match status" value="1"/>
</dbReference>
<feature type="region of interest" description="Disordered" evidence="8">
    <location>
        <begin position="376"/>
        <end position="490"/>
    </location>
</feature>
<keyword evidence="2 11" id="KW-0723">Serine/threonine-protein kinase</keyword>
<evidence type="ECO:0000256" key="4">
    <source>
        <dbReference type="ARBA" id="ARBA00022741"/>
    </source>
</evidence>
<dbReference type="Gene3D" id="3.30.200.20">
    <property type="entry name" value="Phosphorylase Kinase, domain 1"/>
    <property type="match status" value="1"/>
</dbReference>
<evidence type="ECO:0000256" key="7">
    <source>
        <dbReference type="PROSITE-ProRule" id="PRU10141"/>
    </source>
</evidence>
<evidence type="ECO:0000256" key="9">
    <source>
        <dbReference type="SAM" id="Phobius"/>
    </source>
</evidence>
<evidence type="ECO:0000256" key="6">
    <source>
        <dbReference type="ARBA" id="ARBA00022840"/>
    </source>
</evidence>
<evidence type="ECO:0000256" key="8">
    <source>
        <dbReference type="SAM" id="MobiDB-lite"/>
    </source>
</evidence>
<feature type="domain" description="Protein kinase" evidence="10">
    <location>
        <begin position="20"/>
        <end position="279"/>
    </location>
</feature>
<dbReference type="Proteomes" id="UP000324015">
    <property type="component" value="Chromosome"/>
</dbReference>
<organism evidence="11 12">
    <name type="scientific">Streptomyces venezuelae</name>
    <dbReference type="NCBI Taxonomy" id="54571"/>
    <lineage>
        <taxon>Bacteria</taxon>
        <taxon>Bacillati</taxon>
        <taxon>Actinomycetota</taxon>
        <taxon>Actinomycetes</taxon>
        <taxon>Kitasatosporales</taxon>
        <taxon>Streptomycetaceae</taxon>
        <taxon>Streptomyces</taxon>
    </lineage>
</organism>
<evidence type="ECO:0000256" key="5">
    <source>
        <dbReference type="ARBA" id="ARBA00022777"/>
    </source>
</evidence>
<dbReference type="RefSeq" id="WP_150182327.1">
    <property type="nucleotide sequence ID" value="NZ_CP029191.1"/>
</dbReference>
<evidence type="ECO:0000256" key="1">
    <source>
        <dbReference type="ARBA" id="ARBA00012513"/>
    </source>
</evidence>
<evidence type="ECO:0000313" key="12">
    <source>
        <dbReference type="Proteomes" id="UP000324015"/>
    </source>
</evidence>
<dbReference type="InterPro" id="IPR017441">
    <property type="entry name" value="Protein_kinase_ATP_BS"/>
</dbReference>
<keyword evidence="9" id="KW-1133">Transmembrane helix</keyword>
<feature type="transmembrane region" description="Helical" evidence="9">
    <location>
        <begin position="353"/>
        <end position="374"/>
    </location>
</feature>
<keyword evidence="3" id="KW-0808">Transferase</keyword>
<evidence type="ECO:0000313" key="11">
    <source>
        <dbReference type="EMBL" id="QES40164.1"/>
    </source>
</evidence>
<keyword evidence="4 7" id="KW-0547">Nucleotide-binding</keyword>
<dbReference type="PANTHER" id="PTHR43289:SF6">
    <property type="entry name" value="SERINE_THREONINE-PROTEIN KINASE NEKL-3"/>
    <property type="match status" value="1"/>
</dbReference>
<feature type="region of interest" description="Disordered" evidence="8">
    <location>
        <begin position="289"/>
        <end position="350"/>
    </location>
</feature>
<dbReference type="CDD" id="cd14014">
    <property type="entry name" value="STKc_PknB_like"/>
    <property type="match status" value="1"/>
</dbReference>
<dbReference type="PANTHER" id="PTHR43289">
    <property type="entry name" value="MITOGEN-ACTIVATED PROTEIN KINASE KINASE KINASE 20-RELATED"/>
    <property type="match status" value="1"/>
</dbReference>
<dbReference type="SMART" id="SM00220">
    <property type="entry name" value="S_TKc"/>
    <property type="match status" value="1"/>
</dbReference>
<sequence>MFSGDQEQTGEAGRLLAGRYRVVAQLGRGGMGVVWRAVDEVLHREVAVKELRTYTDAAGPELADLRLRMQREARAAARVRHPGVVAVHDVTEVDGRPLIVMELVDGPSLDDVLRDRGALDPREAADIGAKVMDALAAAHRVGVLHRDVKPGNILLETGGRVVLTDFGIATMEDPNDGSATHLTRSGELVGSLDYLAPERAQGHDPGPASDVWALGATLYAAVEGSSPFRRTSTWSTLTAIVVDPLPEPRRSGPLTPVLRQLMDKDPQARPDADAARLLLAGVAAAAPDSAVPARQAPYGPTERSIPAAPPPGFGPPPAVTQAPPMAPGPASPNRAETRAEMRSTQRRPRRGRALLAAAAVAVVLAATGATVAVLNGKEDKSDQAREGTSPAGAASNDDDGSRGPLGGESERPKPSGQGDEKPREPRTKPSDDAKDGDKRDATGKDDKDDKDASDRDTDKSKDDGKTPSRPDATKPTEGGSAPDPVCHPAGGGKYNCDVWRTANSYTAGGARVGTLNAGTNYFYCQQNLGRRETSGQWTNVWWAKTDDDSGNTNVFVSDVYLKGGDNDKPLPGLPVC</sequence>
<feature type="compositionally biased region" description="Pro residues" evidence="8">
    <location>
        <begin position="307"/>
        <end position="330"/>
    </location>
</feature>
<gene>
    <name evidence="11" type="ORF">DEJ49_03470</name>
</gene>
<reference evidence="11 12" key="1">
    <citation type="submission" date="2018-05" db="EMBL/GenBank/DDBJ databases">
        <title>Streptomyces venezuelae.</title>
        <authorList>
            <person name="Kim W."/>
            <person name="Lee N."/>
            <person name="Cho B.-K."/>
        </authorList>
    </citation>
    <scope>NUCLEOTIDE SEQUENCE [LARGE SCALE GENOMIC DNA]</scope>
    <source>
        <strain evidence="11 12">ATCC 14585</strain>
    </source>
</reference>
<evidence type="ECO:0000259" key="10">
    <source>
        <dbReference type="PROSITE" id="PS50011"/>
    </source>
</evidence>
<name>A0A5P2CBN2_STRVZ</name>
<dbReference type="Gene3D" id="1.10.510.10">
    <property type="entry name" value="Transferase(Phosphotransferase) domain 1"/>
    <property type="match status" value="1"/>
</dbReference>
<protein>
    <recommendedName>
        <fullName evidence="1">non-specific serine/threonine protein kinase</fullName>
        <ecNumber evidence="1">2.7.11.1</ecNumber>
    </recommendedName>
</protein>
<feature type="binding site" evidence="7">
    <location>
        <position position="49"/>
    </location>
    <ligand>
        <name>ATP</name>
        <dbReference type="ChEBI" id="CHEBI:30616"/>
    </ligand>
</feature>
<dbReference type="AlphaFoldDB" id="A0A5P2CBN2"/>
<dbReference type="SUPFAM" id="SSF56112">
    <property type="entry name" value="Protein kinase-like (PK-like)"/>
    <property type="match status" value="1"/>
</dbReference>
<dbReference type="PROSITE" id="PS00108">
    <property type="entry name" value="PROTEIN_KINASE_ST"/>
    <property type="match status" value="1"/>
</dbReference>
<keyword evidence="9" id="KW-0812">Transmembrane</keyword>
<dbReference type="GO" id="GO:0004674">
    <property type="term" value="F:protein serine/threonine kinase activity"/>
    <property type="evidence" value="ECO:0007669"/>
    <property type="project" value="UniProtKB-KW"/>
</dbReference>
<dbReference type="Pfam" id="PF00069">
    <property type="entry name" value="Pkinase"/>
    <property type="match status" value="1"/>
</dbReference>
<dbReference type="PROSITE" id="PS50011">
    <property type="entry name" value="PROTEIN_KINASE_DOM"/>
    <property type="match status" value="1"/>
</dbReference>
<dbReference type="EC" id="2.7.11.1" evidence="1"/>
<feature type="compositionally biased region" description="Basic and acidic residues" evidence="8">
    <location>
        <begin position="376"/>
        <end position="385"/>
    </location>
</feature>
<dbReference type="GO" id="GO:0005524">
    <property type="term" value="F:ATP binding"/>
    <property type="evidence" value="ECO:0007669"/>
    <property type="project" value="UniProtKB-UniRule"/>
</dbReference>
<keyword evidence="6 7" id="KW-0067">ATP-binding</keyword>
<proteinExistence type="predicted"/>
<keyword evidence="9" id="KW-0472">Membrane</keyword>
<evidence type="ECO:0000256" key="3">
    <source>
        <dbReference type="ARBA" id="ARBA00022679"/>
    </source>
</evidence>